<feature type="non-terminal residue" evidence="1">
    <location>
        <position position="369"/>
    </location>
</feature>
<keyword evidence="2" id="KW-1185">Reference proteome</keyword>
<proteinExistence type="predicted"/>
<evidence type="ECO:0000313" key="2">
    <source>
        <dbReference type="Proteomes" id="UP000648187"/>
    </source>
</evidence>
<gene>
    <name evidence="1" type="ORF">HW555_013570</name>
</gene>
<protein>
    <submittedName>
        <fullName evidence="1">Uncharacterized protein</fullName>
    </submittedName>
</protein>
<evidence type="ECO:0000313" key="1">
    <source>
        <dbReference type="EMBL" id="KAF9405865.1"/>
    </source>
</evidence>
<sequence>FPTVGLSSVLFPGALGNFKSSESSASIEQDRIPKCWRALVKTVCRVLVRNSFTEYVEPLKPALALQTEAFKSKLLNRTNELPAVLLLRLDKTLENKCLSSMPRLHVINPSGTLIYLASQQTNSRKERNSSATLATVSLAWPADCIWASTSFILLVTDSWTDSWILTRSLYSDIVLFVKCCMMSADMLAGGAQLMKKKVKSMQASMTPKFRSKDIQSKIKALNQASSPLKPSITSIKTIKKICTSESNINKVTRNILTEEEQSDNDIYVAPVASCSSSSSVHSLQLKSSFACSELVAAEKALINTIKKIENNPRLYLGVPNSCYFLIDLLKDDYGISPSNLSKIFIKNIPLIAKFLRPFVVELDKDMIKK</sequence>
<comment type="caution">
    <text evidence="1">The sequence shown here is derived from an EMBL/GenBank/DDBJ whole genome shotgun (WGS) entry which is preliminary data.</text>
</comment>
<dbReference type="EMBL" id="JACKWZ010000669">
    <property type="protein sequence ID" value="KAF9405865.1"/>
    <property type="molecule type" value="Genomic_DNA"/>
</dbReference>
<dbReference type="AlphaFoldDB" id="A0A835L2E0"/>
<dbReference type="Proteomes" id="UP000648187">
    <property type="component" value="Unassembled WGS sequence"/>
</dbReference>
<reference evidence="1" key="1">
    <citation type="submission" date="2020-08" db="EMBL/GenBank/DDBJ databases">
        <title>Spodoptera exigua strain:BAW_Kor-Di-RS1 Genome sequencing and assembly.</title>
        <authorList>
            <person name="Kim J."/>
            <person name="Nam H.Y."/>
            <person name="Kwon M."/>
            <person name="Choi J.H."/>
            <person name="Cho S.R."/>
            <person name="Kim G.-H."/>
        </authorList>
    </citation>
    <scope>NUCLEOTIDE SEQUENCE</scope>
    <source>
        <strain evidence="1">BAW_Kor-Di-RS1</strain>
        <tissue evidence="1">Whole-body</tissue>
    </source>
</reference>
<organism evidence="1 2">
    <name type="scientific">Spodoptera exigua</name>
    <name type="common">Beet armyworm</name>
    <name type="synonym">Noctua fulgens</name>
    <dbReference type="NCBI Taxonomy" id="7107"/>
    <lineage>
        <taxon>Eukaryota</taxon>
        <taxon>Metazoa</taxon>
        <taxon>Ecdysozoa</taxon>
        <taxon>Arthropoda</taxon>
        <taxon>Hexapoda</taxon>
        <taxon>Insecta</taxon>
        <taxon>Pterygota</taxon>
        <taxon>Neoptera</taxon>
        <taxon>Endopterygota</taxon>
        <taxon>Lepidoptera</taxon>
        <taxon>Glossata</taxon>
        <taxon>Ditrysia</taxon>
        <taxon>Noctuoidea</taxon>
        <taxon>Noctuidae</taxon>
        <taxon>Amphipyrinae</taxon>
        <taxon>Spodoptera</taxon>
    </lineage>
</organism>
<accession>A0A835L2E0</accession>
<name>A0A835L2E0_SPOEX</name>